<dbReference type="OMA" id="MMCPGMV"/>
<gene>
    <name evidence="2" type="ORF">LOTGIDRAFT_152655</name>
</gene>
<dbReference type="PANTHER" id="PTHR43157">
    <property type="entry name" value="PHOSPHATIDYLINOSITOL-GLYCAN BIOSYNTHESIS CLASS F PROTEIN-RELATED"/>
    <property type="match status" value="1"/>
</dbReference>
<dbReference type="Proteomes" id="UP000030746">
    <property type="component" value="Unassembled WGS sequence"/>
</dbReference>
<dbReference type="RefSeq" id="XP_009051426.1">
    <property type="nucleotide sequence ID" value="XM_009053178.1"/>
</dbReference>
<dbReference type="STRING" id="225164.V4ARU1"/>
<dbReference type="Pfam" id="PF00106">
    <property type="entry name" value="adh_short"/>
    <property type="match status" value="1"/>
</dbReference>
<name>V4ARU1_LOTGI</name>
<keyword evidence="3" id="KW-1185">Reference proteome</keyword>
<dbReference type="CTD" id="20235740"/>
<dbReference type="GO" id="GO:0016491">
    <property type="term" value="F:oxidoreductase activity"/>
    <property type="evidence" value="ECO:0007669"/>
    <property type="project" value="UniProtKB-KW"/>
</dbReference>
<accession>V4ARU1</accession>
<dbReference type="PRINTS" id="PR00081">
    <property type="entry name" value="GDHRDH"/>
</dbReference>
<evidence type="ECO:0000256" key="1">
    <source>
        <dbReference type="ARBA" id="ARBA00023002"/>
    </source>
</evidence>
<dbReference type="InterPro" id="IPR002347">
    <property type="entry name" value="SDR_fam"/>
</dbReference>
<dbReference type="GeneID" id="20235740"/>
<reference evidence="2 3" key="1">
    <citation type="journal article" date="2013" name="Nature">
        <title>Insights into bilaterian evolution from three spiralian genomes.</title>
        <authorList>
            <person name="Simakov O."/>
            <person name="Marletaz F."/>
            <person name="Cho S.J."/>
            <person name="Edsinger-Gonzales E."/>
            <person name="Havlak P."/>
            <person name="Hellsten U."/>
            <person name="Kuo D.H."/>
            <person name="Larsson T."/>
            <person name="Lv J."/>
            <person name="Arendt D."/>
            <person name="Savage R."/>
            <person name="Osoegawa K."/>
            <person name="de Jong P."/>
            <person name="Grimwood J."/>
            <person name="Chapman J.A."/>
            <person name="Shapiro H."/>
            <person name="Aerts A."/>
            <person name="Otillar R.P."/>
            <person name="Terry A.Y."/>
            <person name="Boore J.L."/>
            <person name="Grigoriev I.V."/>
            <person name="Lindberg D.R."/>
            <person name="Seaver E.C."/>
            <person name="Weisblat D.A."/>
            <person name="Putnam N.H."/>
            <person name="Rokhsar D.S."/>
        </authorList>
    </citation>
    <scope>NUCLEOTIDE SEQUENCE [LARGE SCALE GENOMIC DNA]</scope>
</reference>
<evidence type="ECO:0000313" key="3">
    <source>
        <dbReference type="Proteomes" id="UP000030746"/>
    </source>
</evidence>
<evidence type="ECO:0000313" key="2">
    <source>
        <dbReference type="EMBL" id="ESO97565.1"/>
    </source>
</evidence>
<dbReference type="EMBL" id="KB201304">
    <property type="protein sequence ID" value="ESO97565.1"/>
    <property type="molecule type" value="Genomic_DNA"/>
</dbReference>
<sequence length="321" mass="36100">MGASLSFPKDEISPDRTYLVTGGNTGIGYEVAKNIALLGGHVIIACRNMPKAEAAIKQMQKEYEDDFHDKLKNEPDAINKDPRKLNLEVMEVDLASFKSTKRFIDEFKARNCKLNVLICNAGVSAQNRELTEDGFELMLQANYLSHLLIILHFVPILMASGDDSRIVQTSSLMHIFAKHNINDMNAEKSWGESKTYGNSKLYQIMFMYWMARNLKNNSVTISCCNPGLVSTQMTQNASSFFVKTYVNSFMARRPYDGATTIIKCAVDQSLKGQTGIYLSDCKMKCTSDLSMNPVIQDEVAKWSFESLKPYLPDNLSDIFDL</sequence>
<dbReference type="Gene3D" id="3.40.50.720">
    <property type="entry name" value="NAD(P)-binding Rossmann-like Domain"/>
    <property type="match status" value="1"/>
</dbReference>
<keyword evidence="1" id="KW-0560">Oxidoreductase</keyword>
<dbReference type="OrthoDB" id="191139at2759"/>
<dbReference type="HOGENOM" id="CLU_010194_44_4_1"/>
<organism evidence="2 3">
    <name type="scientific">Lottia gigantea</name>
    <name type="common">Giant owl limpet</name>
    <dbReference type="NCBI Taxonomy" id="225164"/>
    <lineage>
        <taxon>Eukaryota</taxon>
        <taxon>Metazoa</taxon>
        <taxon>Spiralia</taxon>
        <taxon>Lophotrochozoa</taxon>
        <taxon>Mollusca</taxon>
        <taxon>Gastropoda</taxon>
        <taxon>Patellogastropoda</taxon>
        <taxon>Lottioidea</taxon>
        <taxon>Lottiidae</taxon>
        <taxon>Lottia</taxon>
    </lineage>
</organism>
<dbReference type="CDD" id="cd05327">
    <property type="entry name" value="retinol-DH_like_SDR_c_like"/>
    <property type="match status" value="1"/>
</dbReference>
<protein>
    <submittedName>
        <fullName evidence="2">Uncharacterized protein</fullName>
    </submittedName>
</protein>
<dbReference type="KEGG" id="lgi:LOTGIDRAFT_152655"/>
<dbReference type="InterPro" id="IPR036291">
    <property type="entry name" value="NAD(P)-bd_dom_sf"/>
</dbReference>
<dbReference type="PANTHER" id="PTHR43157:SF31">
    <property type="entry name" value="PHOSPHATIDYLINOSITOL-GLYCAN BIOSYNTHESIS CLASS F PROTEIN"/>
    <property type="match status" value="1"/>
</dbReference>
<proteinExistence type="predicted"/>
<dbReference type="SUPFAM" id="SSF51735">
    <property type="entry name" value="NAD(P)-binding Rossmann-fold domains"/>
    <property type="match status" value="1"/>
</dbReference>
<dbReference type="AlphaFoldDB" id="V4ARU1"/>